<gene>
    <name evidence="1" type="ORF">D1H98_11680</name>
</gene>
<dbReference type="InterPro" id="IPR007038">
    <property type="entry name" value="HupE_UreJ"/>
</dbReference>
<name>A0A3A6UCL8_LEGPN</name>
<dbReference type="EMBL" id="QWDR01000002">
    <property type="protein sequence ID" value="RJY29686.1"/>
    <property type="molecule type" value="Genomic_DNA"/>
</dbReference>
<accession>A0A3A6UCL8</accession>
<dbReference type="Pfam" id="PF04955">
    <property type="entry name" value="HupE_UreJ"/>
    <property type="match status" value="1"/>
</dbReference>
<proteinExistence type="predicted"/>
<dbReference type="AlphaFoldDB" id="A0A3A6UCL8"/>
<comment type="caution">
    <text evidence="1">The sequence shown here is derived from an EMBL/GenBank/DDBJ whole genome shotgun (WGS) entry which is preliminary data.</text>
</comment>
<sequence length="208" mass="22392">MFKMSLRTVFVAVIAILMPSVVFAHHAEFMSKNPFWQGFSMPIHGIDHMLFSLAVGLIAAQIGGRALWSVPLVFSVAMLLGSILNVSGVAIPLLQYGILASLVICAALLSWRTSVSLLLTVGLIGLFAIFQGNAMTTEYNLVYSMPFFIAGCLISSLILLSIGVGLGLLISYLNKSIFRYLGVMMLAAAIVIGVFPDFDTSIVQLLNT</sequence>
<dbReference type="RefSeq" id="WP_011213568.1">
    <property type="nucleotide sequence ID" value="NZ_CP021281.1"/>
</dbReference>
<evidence type="ECO:0000313" key="2">
    <source>
        <dbReference type="Proteomes" id="UP000277145"/>
    </source>
</evidence>
<dbReference type="Proteomes" id="UP000277145">
    <property type="component" value="Unassembled WGS sequence"/>
</dbReference>
<reference evidence="1 2" key="1">
    <citation type="submission" date="2018-08" db="EMBL/GenBank/DDBJ databases">
        <title>Genome Sequences of Legionella pneumophila subsp. pneumophila Isolates, Recovered from a Drinking Water System in a Large Builging.</title>
        <authorList>
            <person name="Gomez-Alvarez V."/>
            <person name="Boczek L."/>
            <person name="King D."/>
            <person name="Pemberton A."/>
            <person name="Pfaller S."/>
            <person name="Rodgers M."/>
            <person name="Santodomingo J."/>
            <person name="Revetta R."/>
        </authorList>
    </citation>
    <scope>NUCLEOTIDE SEQUENCE [LARGE SCALE GENOMIC DNA]</scope>
    <source>
        <strain evidence="1 2">L01C.1</strain>
    </source>
</reference>
<dbReference type="PIRSF" id="PIRSF016919">
    <property type="entry name" value="HupE_UreJ"/>
    <property type="match status" value="1"/>
</dbReference>
<evidence type="ECO:0000313" key="1">
    <source>
        <dbReference type="EMBL" id="RJY29686.1"/>
    </source>
</evidence>
<organism evidence="1 2">
    <name type="scientific">Legionella pneumophila subsp. pneumophila</name>
    <dbReference type="NCBI Taxonomy" id="91891"/>
    <lineage>
        <taxon>Bacteria</taxon>
        <taxon>Pseudomonadati</taxon>
        <taxon>Pseudomonadota</taxon>
        <taxon>Gammaproteobacteria</taxon>
        <taxon>Legionellales</taxon>
        <taxon>Legionellaceae</taxon>
        <taxon>Legionella</taxon>
    </lineage>
</organism>
<protein>
    <submittedName>
        <fullName evidence="1">Uncharacterized protein</fullName>
    </submittedName>
</protein>